<keyword evidence="2" id="KW-0472">Membrane</keyword>
<name>A0A6J4TQH2_9BACT</name>
<feature type="compositionally biased region" description="Basic and acidic residues" evidence="1">
    <location>
        <begin position="36"/>
        <end position="45"/>
    </location>
</feature>
<feature type="region of interest" description="Disordered" evidence="1">
    <location>
        <begin position="26"/>
        <end position="46"/>
    </location>
</feature>
<proteinExistence type="predicted"/>
<evidence type="ECO:0000256" key="2">
    <source>
        <dbReference type="SAM" id="Phobius"/>
    </source>
</evidence>
<keyword evidence="2" id="KW-1133">Transmembrane helix</keyword>
<protein>
    <submittedName>
        <fullName evidence="3">Uncharacterized protein</fullName>
    </submittedName>
</protein>
<evidence type="ECO:0000256" key="1">
    <source>
        <dbReference type="SAM" id="MobiDB-lite"/>
    </source>
</evidence>
<feature type="transmembrane region" description="Helical" evidence="2">
    <location>
        <begin position="63"/>
        <end position="81"/>
    </location>
</feature>
<accession>A0A6J4TQH2</accession>
<reference evidence="3" key="1">
    <citation type="submission" date="2020-02" db="EMBL/GenBank/DDBJ databases">
        <authorList>
            <person name="Meier V. D."/>
        </authorList>
    </citation>
    <scope>NUCLEOTIDE SEQUENCE</scope>
    <source>
        <strain evidence="3">AVDCRST_MAG96</strain>
    </source>
</reference>
<organism evidence="3">
    <name type="scientific">uncultured Segetibacter sp</name>
    <dbReference type="NCBI Taxonomy" id="481133"/>
    <lineage>
        <taxon>Bacteria</taxon>
        <taxon>Pseudomonadati</taxon>
        <taxon>Bacteroidota</taxon>
        <taxon>Chitinophagia</taxon>
        <taxon>Chitinophagales</taxon>
        <taxon>Chitinophagaceae</taxon>
        <taxon>Segetibacter</taxon>
        <taxon>environmental samples</taxon>
    </lineage>
</organism>
<dbReference type="AlphaFoldDB" id="A0A6J4TQH2"/>
<gene>
    <name evidence="3" type="ORF">AVDCRST_MAG96-3390</name>
</gene>
<dbReference type="EMBL" id="CADCVN010001327">
    <property type="protein sequence ID" value="CAA9528477.1"/>
    <property type="molecule type" value="Genomic_DNA"/>
</dbReference>
<evidence type="ECO:0000313" key="3">
    <source>
        <dbReference type="EMBL" id="CAA9528477.1"/>
    </source>
</evidence>
<sequence length="84" mass="9599">MGLPLGVSKMQKEIFFVNQIKSSPNIDFHGRPYRNRNQDQKKEDLGPQSQAISLLLMAARTPRWVYCTLISGNISVIVLLLREK</sequence>
<keyword evidence="2" id="KW-0812">Transmembrane</keyword>